<dbReference type="NCBIfam" id="TIGR01076">
    <property type="entry name" value="sortase_fam"/>
    <property type="match status" value="1"/>
</dbReference>
<dbReference type="OrthoDB" id="1648028at2"/>
<sequence>MVKKLMNALVAIIFIAGVGLLVYPSFSDWWNKQHRSEAIASYEKKVASLTEKQYQQLWNGAIHYNQTHPTNSFVLSKDEEALYKKTLDVTGTGIMGYVEIPKINVSLPIYHGDDQAILQIAIGHIPGTSLPVGGKGTHSVLSGHRGLPSARLFTDIDQLKKGDIFMLQVMDNTLTYKVDQISVVLPSDMSKMQIDPNQDYCTLMTCTPYGVNTHRLLVRGYRISRKSTRVARNLTRADYVIWDLSWGLICLILVIILIRMVKQRRKTMKS</sequence>
<dbReference type="GO" id="GO:0016787">
    <property type="term" value="F:hydrolase activity"/>
    <property type="evidence" value="ECO:0007669"/>
    <property type="project" value="UniProtKB-KW"/>
</dbReference>
<dbReference type="InterPro" id="IPR005754">
    <property type="entry name" value="Sortase"/>
</dbReference>
<proteinExistence type="predicted"/>
<dbReference type="CDD" id="cd05827">
    <property type="entry name" value="Sortase_C"/>
    <property type="match status" value="1"/>
</dbReference>
<dbReference type="EMBL" id="FNYK01000031">
    <property type="protein sequence ID" value="SEI88400.1"/>
    <property type="molecule type" value="Genomic_DNA"/>
</dbReference>
<dbReference type="Pfam" id="PF04203">
    <property type="entry name" value="Sortase"/>
    <property type="match status" value="1"/>
</dbReference>
<dbReference type="STRING" id="322505.SAMN04487836_10381"/>
<evidence type="ECO:0000313" key="5">
    <source>
        <dbReference type="Proteomes" id="UP000183028"/>
    </source>
</evidence>
<name>A0A1H6UJI8_9FIRM</name>
<dbReference type="Gene3D" id="2.40.260.10">
    <property type="entry name" value="Sortase"/>
    <property type="match status" value="1"/>
</dbReference>
<dbReference type="InterPro" id="IPR023365">
    <property type="entry name" value="Sortase_dom-sf"/>
</dbReference>
<dbReference type="InterPro" id="IPR042002">
    <property type="entry name" value="Sortase_C"/>
</dbReference>
<dbReference type="Proteomes" id="UP000183028">
    <property type="component" value="Unassembled WGS sequence"/>
</dbReference>
<feature type="transmembrane region" description="Helical" evidence="3">
    <location>
        <begin position="239"/>
        <end position="261"/>
    </location>
</feature>
<protein>
    <submittedName>
        <fullName evidence="4">Sortase A</fullName>
    </submittedName>
</protein>
<organism evidence="4 5">
    <name type="scientific">Sharpea azabuensis</name>
    <dbReference type="NCBI Taxonomy" id="322505"/>
    <lineage>
        <taxon>Bacteria</taxon>
        <taxon>Bacillati</taxon>
        <taxon>Bacillota</taxon>
        <taxon>Erysipelotrichia</taxon>
        <taxon>Erysipelotrichales</taxon>
        <taxon>Coprobacillaceae</taxon>
        <taxon>Sharpea</taxon>
    </lineage>
</organism>
<dbReference type="eggNOG" id="COG3764">
    <property type="taxonomic scope" value="Bacteria"/>
</dbReference>
<evidence type="ECO:0000256" key="2">
    <source>
        <dbReference type="PIRSR" id="PIRSR605754-1"/>
    </source>
</evidence>
<dbReference type="AlphaFoldDB" id="A0A1H6UJI8"/>
<accession>A0A1H6UJI8</accession>
<keyword evidence="5" id="KW-1185">Reference proteome</keyword>
<evidence type="ECO:0000313" key="4">
    <source>
        <dbReference type="EMBL" id="SEI88400.1"/>
    </source>
</evidence>
<keyword evidence="3" id="KW-1133">Transmembrane helix</keyword>
<reference evidence="5" key="1">
    <citation type="submission" date="2016-10" db="EMBL/GenBank/DDBJ databases">
        <authorList>
            <person name="Varghese N."/>
        </authorList>
    </citation>
    <scope>NUCLEOTIDE SEQUENCE [LARGE SCALE GENOMIC DNA]</scope>
    <source>
        <strain evidence="5">DSM 20406</strain>
    </source>
</reference>
<dbReference type="RefSeq" id="WP_074732230.1">
    <property type="nucleotide sequence ID" value="NZ_FNYK01000031.1"/>
</dbReference>
<feature type="active site" description="Proton donor/acceptor" evidence="2">
    <location>
        <position position="144"/>
    </location>
</feature>
<dbReference type="SUPFAM" id="SSF63817">
    <property type="entry name" value="Sortase"/>
    <property type="match status" value="1"/>
</dbReference>
<evidence type="ECO:0000256" key="1">
    <source>
        <dbReference type="ARBA" id="ARBA00022801"/>
    </source>
</evidence>
<gene>
    <name evidence="4" type="ORF">SAMN04487834_103119</name>
</gene>
<keyword evidence="3" id="KW-0472">Membrane</keyword>
<dbReference type="NCBIfam" id="NF033745">
    <property type="entry name" value="class_C_sortase"/>
    <property type="match status" value="1"/>
</dbReference>
<keyword evidence="3" id="KW-0812">Transmembrane</keyword>
<keyword evidence="1" id="KW-0378">Hydrolase</keyword>
<feature type="active site" description="Acyl-thioester intermediate" evidence="2">
    <location>
        <position position="206"/>
    </location>
</feature>
<evidence type="ECO:0000256" key="3">
    <source>
        <dbReference type="SAM" id="Phobius"/>
    </source>
</evidence>